<dbReference type="InterPro" id="IPR043502">
    <property type="entry name" value="DNA/RNA_pol_sf"/>
</dbReference>
<dbReference type="PANTHER" id="PTHR33327:SF3">
    <property type="entry name" value="RNA-DIRECTED DNA POLYMERASE"/>
    <property type="match status" value="1"/>
</dbReference>
<keyword evidence="3" id="KW-1185">Reference proteome</keyword>
<dbReference type="Proteomes" id="UP000499080">
    <property type="component" value="Unassembled WGS sequence"/>
</dbReference>
<feature type="domain" description="DUF7041" evidence="1">
    <location>
        <begin position="30"/>
        <end position="111"/>
    </location>
</feature>
<comment type="caution">
    <text evidence="2">The sequence shown here is derived from an EMBL/GenBank/DDBJ whole genome shotgun (WGS) entry which is preliminary data.</text>
</comment>
<name>A0A4Y2L397_ARAVE</name>
<dbReference type="EMBL" id="BGPR01005249">
    <property type="protein sequence ID" value="GBN08277.1"/>
    <property type="molecule type" value="Genomic_DNA"/>
</dbReference>
<accession>A0A4Y2L397</accession>
<gene>
    <name evidence="2" type="ORF">AVEN_12401_1</name>
</gene>
<protein>
    <recommendedName>
        <fullName evidence="1">DUF7041 domain-containing protein</fullName>
    </recommendedName>
</protein>
<sequence>MLLIVEEGSDSENKEVEGSNAGCDRVAVRVPSFWTNNAKLFFIQLETSFRLAEVSLEQTKFNYLVAALDPETLSHAMNIVCEPPPDPYTALKSRLLTQFEVSQNKKLITLIEDLELGDRSPSVLLKQMRDLSECHIDEAFLKNIWMRRLTSHVQAVSAVSSESLSKLTEMADKIIKFSPGTVNSISDSAFASCHVSQRDEQLLKMQKQIDELSRLVRSDSWHTLLRPHRKQPAGDYRALNHITIPHKYPIPHIQDCMYTHVHKLRIIKFRQRKRQKQNKFDLFVKSIY</sequence>
<dbReference type="AlphaFoldDB" id="A0A4Y2L397"/>
<dbReference type="GO" id="GO:0071897">
    <property type="term" value="P:DNA biosynthetic process"/>
    <property type="evidence" value="ECO:0007669"/>
    <property type="project" value="UniProtKB-ARBA"/>
</dbReference>
<dbReference type="OrthoDB" id="6430943at2759"/>
<dbReference type="PANTHER" id="PTHR33327">
    <property type="entry name" value="ENDONUCLEASE"/>
    <property type="match status" value="1"/>
</dbReference>
<dbReference type="SUPFAM" id="SSF56672">
    <property type="entry name" value="DNA/RNA polymerases"/>
    <property type="match status" value="1"/>
</dbReference>
<proteinExistence type="predicted"/>
<evidence type="ECO:0000313" key="3">
    <source>
        <dbReference type="Proteomes" id="UP000499080"/>
    </source>
</evidence>
<evidence type="ECO:0000259" key="1">
    <source>
        <dbReference type="Pfam" id="PF23055"/>
    </source>
</evidence>
<dbReference type="Pfam" id="PF23055">
    <property type="entry name" value="DUF7041"/>
    <property type="match status" value="1"/>
</dbReference>
<evidence type="ECO:0000313" key="2">
    <source>
        <dbReference type="EMBL" id="GBN08277.1"/>
    </source>
</evidence>
<dbReference type="Gene3D" id="3.10.10.10">
    <property type="entry name" value="HIV Type 1 Reverse Transcriptase, subunit A, domain 1"/>
    <property type="match status" value="1"/>
</dbReference>
<organism evidence="2 3">
    <name type="scientific">Araneus ventricosus</name>
    <name type="common">Orbweaver spider</name>
    <name type="synonym">Epeira ventricosa</name>
    <dbReference type="NCBI Taxonomy" id="182803"/>
    <lineage>
        <taxon>Eukaryota</taxon>
        <taxon>Metazoa</taxon>
        <taxon>Ecdysozoa</taxon>
        <taxon>Arthropoda</taxon>
        <taxon>Chelicerata</taxon>
        <taxon>Arachnida</taxon>
        <taxon>Araneae</taxon>
        <taxon>Araneomorphae</taxon>
        <taxon>Entelegynae</taxon>
        <taxon>Araneoidea</taxon>
        <taxon>Araneidae</taxon>
        <taxon>Araneus</taxon>
    </lineage>
</organism>
<reference evidence="2 3" key="1">
    <citation type="journal article" date="2019" name="Sci. Rep.">
        <title>Orb-weaving spider Araneus ventricosus genome elucidates the spidroin gene catalogue.</title>
        <authorList>
            <person name="Kono N."/>
            <person name="Nakamura H."/>
            <person name="Ohtoshi R."/>
            <person name="Moran D.A.P."/>
            <person name="Shinohara A."/>
            <person name="Yoshida Y."/>
            <person name="Fujiwara M."/>
            <person name="Mori M."/>
            <person name="Tomita M."/>
            <person name="Arakawa K."/>
        </authorList>
    </citation>
    <scope>NUCLEOTIDE SEQUENCE [LARGE SCALE GENOMIC DNA]</scope>
</reference>
<dbReference type="InterPro" id="IPR055469">
    <property type="entry name" value="DUF7041"/>
</dbReference>